<dbReference type="KEGG" id="fhl:OE105_06380"/>
<sequence>MSLKRKLDLYDSYLAEENNLDKGSNKKDEPFHLPFEKEWRKHGIVPYQLDHQYCLIKERRYPLSEKRGNYSYADFLVAMDAWQKTSISHPLSAKGYKGEDLFFFDTETTGLGGGVGNTIFLLGYAYIDGDEVVVKQHLLPEPGHEIPLYDSFLRNIDYTTLVTYNGKAFDWPQVKTRHTLIREHVPNLPPFGHFDLLHGARRMWKHRLDSVSLSNVEREILNIDRKSDLPGYLAPMAYFDFLKTKNPEGILQVMEHNEQDVLTLIILYTHLSFKLLGLDHHQTEGELLSLGTWYSQLKETKVAIPLLEKGMTKWEGTEKWRGMIQLAHQYKKIKNYRKALVLYKQIAESSEGKIRISASIEGAKILEHQYKDYKGALELANMAYREWSETKETSFRQKEREEMVKRIERLEKKIARHGENFI</sequence>
<dbReference type="EMBL" id="CP106877">
    <property type="protein sequence ID" value="WAA13723.1"/>
    <property type="molecule type" value="Genomic_DNA"/>
</dbReference>
<evidence type="ECO:0000313" key="2">
    <source>
        <dbReference type="EMBL" id="WAA13723.1"/>
    </source>
</evidence>
<dbReference type="GO" id="GO:0003676">
    <property type="term" value="F:nucleic acid binding"/>
    <property type="evidence" value="ECO:0007669"/>
    <property type="project" value="InterPro"/>
</dbReference>
<dbReference type="SUPFAM" id="SSF53098">
    <property type="entry name" value="Ribonuclease H-like"/>
    <property type="match status" value="1"/>
</dbReference>
<dbReference type="Pfam" id="PF13482">
    <property type="entry name" value="RNase_H_2"/>
    <property type="match status" value="1"/>
</dbReference>
<organism evidence="2 3">
    <name type="scientific">Fervidibacillus halotolerans</name>
    <dbReference type="NCBI Taxonomy" id="2980027"/>
    <lineage>
        <taxon>Bacteria</taxon>
        <taxon>Bacillati</taxon>
        <taxon>Bacillota</taxon>
        <taxon>Bacilli</taxon>
        <taxon>Bacillales</taxon>
        <taxon>Bacillaceae</taxon>
        <taxon>Fervidibacillus</taxon>
    </lineage>
</organism>
<dbReference type="PANTHER" id="PTHR38462:SF1">
    <property type="entry name" value="YPRB RIBONUCLEASE H-LIKE DOMAIN-CONTAINING PROTEIN"/>
    <property type="match status" value="1"/>
</dbReference>
<dbReference type="Gene3D" id="3.30.420.10">
    <property type="entry name" value="Ribonuclease H-like superfamily/Ribonuclease H"/>
    <property type="match status" value="1"/>
</dbReference>
<dbReference type="RefSeq" id="WP_275421914.1">
    <property type="nucleotide sequence ID" value="NZ_CP106877.1"/>
</dbReference>
<dbReference type="InterPro" id="IPR012337">
    <property type="entry name" value="RNaseH-like_sf"/>
</dbReference>
<feature type="domain" description="YprB ribonuclease H-like" evidence="1">
    <location>
        <begin position="103"/>
        <end position="271"/>
    </location>
</feature>
<evidence type="ECO:0000259" key="1">
    <source>
        <dbReference type="Pfam" id="PF13482"/>
    </source>
</evidence>
<dbReference type="Proteomes" id="UP001164726">
    <property type="component" value="Chromosome"/>
</dbReference>
<evidence type="ECO:0000313" key="3">
    <source>
        <dbReference type="Proteomes" id="UP001164726"/>
    </source>
</evidence>
<protein>
    <submittedName>
        <fullName evidence="2">Ribonuclease H-like domain-containing protein</fullName>
    </submittedName>
</protein>
<gene>
    <name evidence="2" type="ORF">OE105_06380</name>
</gene>
<dbReference type="InterPro" id="IPR036397">
    <property type="entry name" value="RNaseH_sf"/>
</dbReference>
<dbReference type="PANTHER" id="PTHR38462">
    <property type="entry name" value="EXONUCLEASE-LIKE PROTEIN"/>
    <property type="match status" value="1"/>
</dbReference>
<accession>A0A9E8M1C0</accession>
<keyword evidence="3" id="KW-1185">Reference proteome</keyword>
<dbReference type="AlphaFoldDB" id="A0A9E8M1C0"/>
<reference evidence="2" key="1">
    <citation type="submission" date="2022-09" db="EMBL/GenBank/DDBJ databases">
        <title>Complete Genomes of Fervidibacillus albus and Fervidibacillus halotolerans isolated from tidal flat sediments.</title>
        <authorList>
            <person name="Kwon K.K."/>
            <person name="Yang S.-H."/>
            <person name="Park M.J."/>
            <person name="Oh H.-M."/>
        </authorList>
    </citation>
    <scope>NUCLEOTIDE SEQUENCE</scope>
    <source>
        <strain evidence="2">MEBiC13594</strain>
    </source>
</reference>
<proteinExistence type="predicted"/>
<dbReference type="InterPro" id="IPR038720">
    <property type="entry name" value="YprB_RNase_H-like_dom"/>
</dbReference>
<name>A0A9E8M1C0_9BACI</name>